<name>A0A2I6PI48_9CAUD</name>
<accession>A0A2I6PI48</accession>
<evidence type="ECO:0000313" key="1">
    <source>
        <dbReference type="EMBL" id="AUM59736.1"/>
    </source>
</evidence>
<dbReference type="GeneID" id="55606438"/>
<evidence type="ECO:0000313" key="2">
    <source>
        <dbReference type="Proteomes" id="UP000240618"/>
    </source>
</evidence>
<organism evidence="1 2">
    <name type="scientific">Pseudomonas phage PMBT14</name>
    <dbReference type="NCBI Taxonomy" id="2059855"/>
    <lineage>
        <taxon>Viruses</taxon>
        <taxon>Duplodnaviria</taxon>
        <taxon>Heunggongvirae</taxon>
        <taxon>Uroviricota</taxon>
        <taxon>Caudoviricetes</taxon>
        <taxon>Knuthellervirus</taxon>
        <taxon>Knuthellervirus PMBT14</taxon>
    </lineage>
</organism>
<dbReference type="Proteomes" id="UP000240618">
    <property type="component" value="Segment"/>
</dbReference>
<proteinExistence type="predicted"/>
<reference evidence="1 2" key="1">
    <citation type="journal article" date="2018" name="Arch. Virol.">
        <title>Genome sequence of the novel virulent bacteriophage PMBT14 with lytic activity against Pseudomonas fluorescens DSM 50090(R).</title>
        <authorList>
            <person name="Koberg S."/>
            <person name="Gieschler S."/>
            <person name="Brinks E."/>
            <person name="Wenning M."/>
            <person name="Neve H."/>
            <person name="Franz C.M."/>
        </authorList>
    </citation>
    <scope>NUCLEOTIDE SEQUENCE [LARGE SCALE GENOMIC DNA]</scope>
</reference>
<sequence>MKIDFGQKELVKAEEETAKELAKSEAIAYLQSTDWYAVQFLETGKEIPEDIQQKRADARDKVAK</sequence>
<dbReference type="EMBL" id="MG596800">
    <property type="protein sequence ID" value="AUM59736.1"/>
    <property type="molecule type" value="Genomic_DNA"/>
</dbReference>
<dbReference type="RefSeq" id="YP_009836199.1">
    <property type="nucleotide sequence ID" value="NC_048687.1"/>
</dbReference>
<protein>
    <submittedName>
        <fullName evidence="1">Uncharacterized protein</fullName>
    </submittedName>
</protein>
<dbReference type="KEGG" id="vg:55606438"/>
<keyword evidence="2" id="KW-1185">Reference proteome</keyword>